<feature type="domain" description="RCK C-terminal" evidence="7">
    <location>
        <begin position="247"/>
        <end position="332"/>
    </location>
</feature>
<dbReference type="InterPro" id="IPR036291">
    <property type="entry name" value="NAD(P)-bd_dom_sf"/>
</dbReference>
<feature type="transmembrane region" description="Helical" evidence="5">
    <location>
        <begin position="12"/>
        <end position="30"/>
    </location>
</feature>
<keyword evidence="2" id="KW-0633">Potassium transport</keyword>
<dbReference type="SUPFAM" id="SSF51735">
    <property type="entry name" value="NAD(P)-binding Rossmann-fold domains"/>
    <property type="match status" value="2"/>
</dbReference>
<comment type="function">
    <text evidence="1">Part of a potassium transport system.</text>
</comment>
<dbReference type="Gene3D" id="3.40.50.720">
    <property type="entry name" value="NAD(P)-binding Rossmann-like Domain"/>
    <property type="match status" value="2"/>
</dbReference>
<dbReference type="PRINTS" id="PR00335">
    <property type="entry name" value="KUPTAKETRKA"/>
</dbReference>
<dbReference type="AlphaFoldDB" id="M0NNJ2"/>
<dbReference type="InterPro" id="IPR050721">
    <property type="entry name" value="Trk_Ktr_HKT_K-transport"/>
</dbReference>
<keyword evidence="5" id="KW-1133">Transmembrane helix</keyword>
<keyword evidence="5" id="KW-0472">Membrane</keyword>
<organism evidence="8 9">
    <name type="scientific">Halorubrum lipolyticum DSM 21995</name>
    <dbReference type="NCBI Taxonomy" id="1227482"/>
    <lineage>
        <taxon>Archaea</taxon>
        <taxon>Methanobacteriati</taxon>
        <taxon>Methanobacteriota</taxon>
        <taxon>Stenosarchaea group</taxon>
        <taxon>Halobacteria</taxon>
        <taxon>Halobacteriales</taxon>
        <taxon>Haloferacaceae</taxon>
        <taxon>Halorubrum</taxon>
    </lineage>
</organism>
<dbReference type="SUPFAM" id="SSF81324">
    <property type="entry name" value="Voltage-gated potassium channels"/>
    <property type="match status" value="1"/>
</dbReference>
<dbReference type="PROSITE" id="PS51201">
    <property type="entry name" value="RCK_N"/>
    <property type="match status" value="2"/>
</dbReference>
<evidence type="ECO:0000313" key="9">
    <source>
        <dbReference type="Proteomes" id="UP000011650"/>
    </source>
</evidence>
<dbReference type="GO" id="GO:0005886">
    <property type="term" value="C:plasma membrane"/>
    <property type="evidence" value="ECO:0007669"/>
    <property type="project" value="InterPro"/>
</dbReference>
<dbReference type="SUPFAM" id="SSF116726">
    <property type="entry name" value="TrkA C-terminal domain-like"/>
    <property type="match status" value="2"/>
</dbReference>
<keyword evidence="9" id="KW-1185">Reference proteome</keyword>
<keyword evidence="3" id="KW-0630">Potassium</keyword>
<dbReference type="PATRIC" id="fig|1227482.3.peg.2238"/>
<feature type="domain" description="RCK C-terminal" evidence="7">
    <location>
        <begin position="465"/>
        <end position="544"/>
    </location>
</feature>
<dbReference type="GO" id="GO:0015079">
    <property type="term" value="F:potassium ion transmembrane transporter activity"/>
    <property type="evidence" value="ECO:0007669"/>
    <property type="project" value="InterPro"/>
</dbReference>
<evidence type="ECO:0000313" key="8">
    <source>
        <dbReference type="EMBL" id="EMA59173.1"/>
    </source>
</evidence>
<dbReference type="RefSeq" id="WP_008006594.1">
    <property type="nucleotide sequence ID" value="NZ_AOJG01000030.1"/>
</dbReference>
<evidence type="ECO:0000259" key="6">
    <source>
        <dbReference type="PROSITE" id="PS51201"/>
    </source>
</evidence>
<proteinExistence type="predicted"/>
<dbReference type="PROSITE" id="PS51202">
    <property type="entry name" value="RCK_C"/>
    <property type="match status" value="2"/>
</dbReference>
<evidence type="ECO:0000259" key="7">
    <source>
        <dbReference type="PROSITE" id="PS51202"/>
    </source>
</evidence>
<feature type="transmembrane region" description="Helical" evidence="5">
    <location>
        <begin position="69"/>
        <end position="90"/>
    </location>
</feature>
<dbReference type="OrthoDB" id="43518at2157"/>
<feature type="domain" description="RCK N-terminal" evidence="6">
    <location>
        <begin position="339"/>
        <end position="447"/>
    </location>
</feature>
<feature type="domain" description="RCK N-terminal" evidence="6">
    <location>
        <begin position="111"/>
        <end position="227"/>
    </location>
</feature>
<sequence length="544" mass="57981">MDTWKRRAGGYFAFVLFVLIFTAVVYRYGMRAYEGDAVTMIEAMRFSIEMFTTTGFGGDSPWESQRLNAFIAVMDLVGMVLLIGALPVVVTPLLEEAFSTTAPTSVDGDRTGHVVVCSDTSRSAALIEELDSRDIPYTIVEPNADRAVRLHEAGRSVVCADPESTEGLAAANLTAARALVTDVSDQVDASIVLAAKELAPDLRVISVVEDPDRERYHRLAGADEVLSPRSLLGESLAAKVTTALQTDLGEAVAIGDSLRLSEVSMPHGSPLAGSTLADSGIRERAGVNVIGAWFNGEFEAAPPPDATLSAGTVLLVSGRSDQLERLVDLTNSGTRRFGAGETVVIGYGQVGRTVAETVADADLPVTVVDREDAEGVDVVGDATEPETLRDAGVETAQTVVLALPNDTTTEFTTLVVRDLAPDTQVLARVEEATSVRKMHRAGADYVLSLATVTGRLSASTVIEDRDVLSLNQQIEVVRSRVPRLSGRTIGQANVREATGCTVIAIERDDETVTQIGPDTRIGTDDELVVVGTDEGIREFEGRFT</sequence>
<dbReference type="Pfam" id="PF02254">
    <property type="entry name" value="TrkA_N"/>
    <property type="match status" value="2"/>
</dbReference>
<dbReference type="InterPro" id="IPR006036">
    <property type="entry name" value="K_uptake_TrkA"/>
</dbReference>
<keyword evidence="5" id="KW-0812">Transmembrane</keyword>
<dbReference type="InterPro" id="IPR036721">
    <property type="entry name" value="RCK_C_sf"/>
</dbReference>
<keyword evidence="2" id="KW-0813">Transport</keyword>
<keyword evidence="2" id="KW-0406">Ion transport</keyword>
<name>M0NNJ2_9EURY</name>
<dbReference type="Pfam" id="PF02080">
    <property type="entry name" value="TrkA_C"/>
    <property type="match status" value="2"/>
</dbReference>
<evidence type="ECO:0000256" key="2">
    <source>
        <dbReference type="ARBA" id="ARBA00022538"/>
    </source>
</evidence>
<accession>M0NNJ2</accession>
<dbReference type="InterPro" id="IPR003148">
    <property type="entry name" value="RCK_N"/>
</dbReference>
<dbReference type="EMBL" id="AOJG01000030">
    <property type="protein sequence ID" value="EMA59173.1"/>
    <property type="molecule type" value="Genomic_DNA"/>
</dbReference>
<dbReference type="Gene3D" id="1.10.287.70">
    <property type="match status" value="1"/>
</dbReference>
<gene>
    <name evidence="8" type="ORF">C469_11101</name>
</gene>
<reference evidence="8 9" key="1">
    <citation type="journal article" date="2014" name="PLoS Genet.">
        <title>Phylogenetically driven sequencing of extremely halophilic archaea reveals strategies for static and dynamic osmo-response.</title>
        <authorList>
            <person name="Becker E.A."/>
            <person name="Seitzer P.M."/>
            <person name="Tritt A."/>
            <person name="Larsen D."/>
            <person name="Krusor M."/>
            <person name="Yao A.I."/>
            <person name="Wu D."/>
            <person name="Madern D."/>
            <person name="Eisen J.A."/>
            <person name="Darling A.E."/>
            <person name="Facciotti M.T."/>
        </authorList>
    </citation>
    <scope>NUCLEOTIDE SEQUENCE [LARGE SCALE GENOMIC DNA]</scope>
    <source>
        <strain evidence="8 9">DSM 21995</strain>
    </source>
</reference>
<evidence type="ECO:0000256" key="4">
    <source>
        <dbReference type="ARBA" id="ARBA00023027"/>
    </source>
</evidence>
<evidence type="ECO:0000256" key="3">
    <source>
        <dbReference type="ARBA" id="ARBA00022958"/>
    </source>
</evidence>
<protein>
    <submittedName>
        <fullName evidence="8">TrkA-N domain protein</fullName>
    </submittedName>
</protein>
<dbReference type="InterPro" id="IPR006037">
    <property type="entry name" value="RCK_C"/>
</dbReference>
<dbReference type="STRING" id="1227482.C469_11101"/>
<evidence type="ECO:0000256" key="1">
    <source>
        <dbReference type="ARBA" id="ARBA00003660"/>
    </source>
</evidence>
<comment type="caution">
    <text evidence="8">The sequence shown here is derived from an EMBL/GenBank/DDBJ whole genome shotgun (WGS) entry which is preliminary data.</text>
</comment>
<dbReference type="Proteomes" id="UP000011650">
    <property type="component" value="Unassembled WGS sequence"/>
</dbReference>
<evidence type="ECO:0000256" key="5">
    <source>
        <dbReference type="SAM" id="Phobius"/>
    </source>
</evidence>
<dbReference type="PANTHER" id="PTHR43833">
    <property type="entry name" value="POTASSIUM CHANNEL PROTEIN 2-RELATED-RELATED"/>
    <property type="match status" value="1"/>
</dbReference>
<dbReference type="PANTHER" id="PTHR43833:SF9">
    <property type="entry name" value="POTASSIUM CHANNEL PROTEIN YUGO-RELATED"/>
    <property type="match status" value="1"/>
</dbReference>
<dbReference type="Gene3D" id="3.30.70.1450">
    <property type="entry name" value="Regulator of K+ conductance, C-terminal domain"/>
    <property type="match status" value="2"/>
</dbReference>
<keyword evidence="4" id="KW-0520">NAD</keyword>